<dbReference type="AlphaFoldDB" id="A0A164TYN0"/>
<dbReference type="EMBL" id="LNRQ01000007">
    <property type="protein sequence ID" value="KZM88174.1"/>
    <property type="molecule type" value="Genomic_DNA"/>
</dbReference>
<accession>A0A164TYN0</accession>
<evidence type="ECO:0000313" key="1">
    <source>
        <dbReference type="EMBL" id="KZM88174.1"/>
    </source>
</evidence>
<evidence type="ECO:0000313" key="3">
    <source>
        <dbReference type="Proteomes" id="UP000077755"/>
    </source>
</evidence>
<evidence type="ECO:0000313" key="2">
    <source>
        <dbReference type="EMBL" id="WOH09542.1"/>
    </source>
</evidence>
<dbReference type="EMBL" id="CP093349">
    <property type="protein sequence ID" value="WOH09542.1"/>
    <property type="molecule type" value="Genomic_DNA"/>
</dbReference>
<dbReference type="Gramene" id="KZM88174">
    <property type="protein sequence ID" value="KZM88174"/>
    <property type="gene ID" value="DCAR_025249"/>
</dbReference>
<organism evidence="1">
    <name type="scientific">Daucus carota subsp. sativus</name>
    <name type="common">Carrot</name>
    <dbReference type="NCBI Taxonomy" id="79200"/>
    <lineage>
        <taxon>Eukaryota</taxon>
        <taxon>Viridiplantae</taxon>
        <taxon>Streptophyta</taxon>
        <taxon>Embryophyta</taxon>
        <taxon>Tracheophyta</taxon>
        <taxon>Spermatophyta</taxon>
        <taxon>Magnoliopsida</taxon>
        <taxon>eudicotyledons</taxon>
        <taxon>Gunneridae</taxon>
        <taxon>Pentapetalae</taxon>
        <taxon>asterids</taxon>
        <taxon>campanulids</taxon>
        <taxon>Apiales</taxon>
        <taxon>Apiaceae</taxon>
        <taxon>Apioideae</taxon>
        <taxon>Scandiceae</taxon>
        <taxon>Daucinae</taxon>
        <taxon>Daucus</taxon>
        <taxon>Daucus sect. Daucus</taxon>
    </lineage>
</organism>
<proteinExistence type="predicted"/>
<reference evidence="2" key="2">
    <citation type="submission" date="2022-03" db="EMBL/GenBank/DDBJ databases">
        <title>Draft title - Genomic analysis of global carrot germplasm unveils the trajectory of domestication and the origin of high carotenoid orange carrot.</title>
        <authorList>
            <person name="Iorizzo M."/>
            <person name="Ellison S."/>
            <person name="Senalik D."/>
            <person name="Macko-Podgorni A."/>
            <person name="Grzebelus D."/>
            <person name="Bostan H."/>
            <person name="Rolling W."/>
            <person name="Curaba J."/>
            <person name="Simon P."/>
        </authorList>
    </citation>
    <scope>NUCLEOTIDE SEQUENCE</scope>
    <source>
        <tissue evidence="2">Leaf</tissue>
    </source>
</reference>
<gene>
    <name evidence="1" type="ORF">DCAR_025249</name>
    <name evidence="2" type="ORF">DCAR_0728999</name>
</gene>
<keyword evidence="3" id="KW-1185">Reference proteome</keyword>
<name>A0A164TYN0_DAUCS</name>
<reference evidence="1" key="1">
    <citation type="journal article" date="2016" name="Nat. Genet.">
        <title>A high-quality carrot genome assembly provides new insights into carotenoid accumulation and asterid genome evolution.</title>
        <authorList>
            <person name="Iorizzo M."/>
            <person name="Ellison S."/>
            <person name="Senalik D."/>
            <person name="Zeng P."/>
            <person name="Satapoomin P."/>
            <person name="Huang J."/>
            <person name="Bowman M."/>
            <person name="Iovene M."/>
            <person name="Sanseverino W."/>
            <person name="Cavagnaro P."/>
            <person name="Yildiz M."/>
            <person name="Macko-Podgorni A."/>
            <person name="Moranska E."/>
            <person name="Grzebelus E."/>
            <person name="Grzebelus D."/>
            <person name="Ashrafi H."/>
            <person name="Zheng Z."/>
            <person name="Cheng S."/>
            <person name="Spooner D."/>
            <person name="Van Deynze A."/>
            <person name="Simon P."/>
        </authorList>
    </citation>
    <scope>NUCLEOTIDE SEQUENCE [LARGE SCALE GENOMIC DNA]</scope>
    <source>
        <tissue evidence="1">Leaf</tissue>
    </source>
</reference>
<protein>
    <submittedName>
        <fullName evidence="1">Uncharacterized protein</fullName>
    </submittedName>
</protein>
<dbReference type="Proteomes" id="UP000077755">
    <property type="component" value="Chromosome 7"/>
</dbReference>
<sequence>MLVHNSAYTTRMLVVSLMMRLVLEPQKLFQRIDAAKEFIQRHSLCDESSLVAQEDVMNR</sequence>